<evidence type="ECO:0000313" key="2">
    <source>
        <dbReference type="EMBL" id="KIJ90925.1"/>
    </source>
</evidence>
<protein>
    <recommendedName>
        <fullName evidence="1">CxC6 like cysteine cluster associated with KDZ domain-containing protein</fullName>
    </recommendedName>
</protein>
<dbReference type="Pfam" id="PF18721">
    <property type="entry name" value="CxC6"/>
    <property type="match status" value="1"/>
</dbReference>
<feature type="non-terminal residue" evidence="2">
    <location>
        <position position="56"/>
    </location>
</feature>
<keyword evidence="3" id="KW-1185">Reference proteome</keyword>
<dbReference type="HOGENOM" id="CLU_191884_1_0_1"/>
<accession>A0A0C9WM79</accession>
<name>A0A0C9WM79_9AGAR</name>
<organism evidence="2 3">
    <name type="scientific">Laccaria amethystina LaAM-08-1</name>
    <dbReference type="NCBI Taxonomy" id="1095629"/>
    <lineage>
        <taxon>Eukaryota</taxon>
        <taxon>Fungi</taxon>
        <taxon>Dikarya</taxon>
        <taxon>Basidiomycota</taxon>
        <taxon>Agaricomycotina</taxon>
        <taxon>Agaricomycetes</taxon>
        <taxon>Agaricomycetidae</taxon>
        <taxon>Agaricales</taxon>
        <taxon>Agaricineae</taxon>
        <taxon>Hydnangiaceae</taxon>
        <taxon>Laccaria</taxon>
    </lineage>
</organism>
<proteinExistence type="predicted"/>
<dbReference type="InterPro" id="IPR040898">
    <property type="entry name" value="CxC6"/>
</dbReference>
<dbReference type="OrthoDB" id="2527272at2759"/>
<reference evidence="3" key="2">
    <citation type="submission" date="2015-01" db="EMBL/GenBank/DDBJ databases">
        <title>Evolutionary Origins and Diversification of the Mycorrhizal Mutualists.</title>
        <authorList>
            <consortium name="DOE Joint Genome Institute"/>
            <consortium name="Mycorrhizal Genomics Consortium"/>
            <person name="Kohler A."/>
            <person name="Kuo A."/>
            <person name="Nagy L.G."/>
            <person name="Floudas D."/>
            <person name="Copeland A."/>
            <person name="Barry K.W."/>
            <person name="Cichocki N."/>
            <person name="Veneault-Fourrey C."/>
            <person name="LaButti K."/>
            <person name="Lindquist E.A."/>
            <person name="Lipzen A."/>
            <person name="Lundell T."/>
            <person name="Morin E."/>
            <person name="Murat C."/>
            <person name="Riley R."/>
            <person name="Ohm R."/>
            <person name="Sun H."/>
            <person name="Tunlid A."/>
            <person name="Henrissat B."/>
            <person name="Grigoriev I.V."/>
            <person name="Hibbett D.S."/>
            <person name="Martin F."/>
        </authorList>
    </citation>
    <scope>NUCLEOTIDE SEQUENCE [LARGE SCALE GENOMIC DNA]</scope>
    <source>
        <strain evidence="3">LaAM-08-1</strain>
    </source>
</reference>
<evidence type="ECO:0000313" key="3">
    <source>
        <dbReference type="Proteomes" id="UP000054477"/>
    </source>
</evidence>
<dbReference type="EMBL" id="KN839084">
    <property type="protein sequence ID" value="KIJ90925.1"/>
    <property type="molecule type" value="Genomic_DNA"/>
</dbReference>
<gene>
    <name evidence="2" type="ORF">K443DRAFT_41584</name>
</gene>
<feature type="domain" description="CxC6 like cysteine cluster associated with KDZ" evidence="1">
    <location>
        <begin position="1"/>
        <end position="56"/>
    </location>
</feature>
<sequence length="56" mass="6200">MDGIVMGPTHCAFDNCTKPLTNACGKGESFCQIHEKEFCNHCHVKDCKNNKVEGTQ</sequence>
<dbReference type="Proteomes" id="UP000054477">
    <property type="component" value="Unassembled WGS sequence"/>
</dbReference>
<evidence type="ECO:0000259" key="1">
    <source>
        <dbReference type="Pfam" id="PF18721"/>
    </source>
</evidence>
<dbReference type="AlphaFoldDB" id="A0A0C9WM79"/>
<reference evidence="2 3" key="1">
    <citation type="submission" date="2014-04" db="EMBL/GenBank/DDBJ databases">
        <authorList>
            <consortium name="DOE Joint Genome Institute"/>
            <person name="Kuo A."/>
            <person name="Kohler A."/>
            <person name="Nagy L.G."/>
            <person name="Floudas D."/>
            <person name="Copeland A."/>
            <person name="Barry K.W."/>
            <person name="Cichocki N."/>
            <person name="Veneault-Fourrey C."/>
            <person name="LaButti K."/>
            <person name="Lindquist E.A."/>
            <person name="Lipzen A."/>
            <person name="Lundell T."/>
            <person name="Morin E."/>
            <person name="Murat C."/>
            <person name="Sun H."/>
            <person name="Tunlid A."/>
            <person name="Henrissat B."/>
            <person name="Grigoriev I.V."/>
            <person name="Hibbett D.S."/>
            <person name="Martin F."/>
            <person name="Nordberg H.P."/>
            <person name="Cantor M.N."/>
            <person name="Hua S.X."/>
        </authorList>
    </citation>
    <scope>NUCLEOTIDE SEQUENCE [LARGE SCALE GENOMIC DNA]</scope>
    <source>
        <strain evidence="2 3">LaAM-08-1</strain>
    </source>
</reference>